<dbReference type="SUPFAM" id="SSF56784">
    <property type="entry name" value="HAD-like"/>
    <property type="match status" value="1"/>
</dbReference>
<dbReference type="PANTHER" id="PTHR10000">
    <property type="entry name" value="PHOSPHOSERINE PHOSPHATASE"/>
    <property type="match status" value="1"/>
</dbReference>
<dbReference type="Gene3D" id="3.40.50.1000">
    <property type="entry name" value="HAD superfamily/HAD-like"/>
    <property type="match status" value="1"/>
</dbReference>
<dbReference type="PANTHER" id="PTHR10000:SF8">
    <property type="entry name" value="HAD SUPERFAMILY HYDROLASE-LIKE, TYPE 3"/>
    <property type="match status" value="1"/>
</dbReference>
<dbReference type="InterPro" id="IPR036412">
    <property type="entry name" value="HAD-like_sf"/>
</dbReference>
<dbReference type="Proteomes" id="UP000469325">
    <property type="component" value="Unassembled WGS sequence"/>
</dbReference>
<dbReference type="GO" id="GO:0016791">
    <property type="term" value="F:phosphatase activity"/>
    <property type="evidence" value="ECO:0007669"/>
    <property type="project" value="TreeGrafter"/>
</dbReference>
<evidence type="ECO:0000313" key="2">
    <source>
        <dbReference type="Proteomes" id="UP000469325"/>
    </source>
</evidence>
<dbReference type="Pfam" id="PF08282">
    <property type="entry name" value="Hydrolase_3"/>
    <property type="match status" value="1"/>
</dbReference>
<name>A0A6N7XP69_9ACTN</name>
<reference evidence="1 2" key="1">
    <citation type="submission" date="2019-08" db="EMBL/GenBank/DDBJ databases">
        <title>In-depth cultivation of the pig gut microbiome towards novel bacterial diversity and tailored functional studies.</title>
        <authorList>
            <person name="Wylensek D."/>
            <person name="Hitch T.C.A."/>
            <person name="Clavel T."/>
        </authorList>
    </citation>
    <scope>NUCLEOTIDE SEQUENCE [LARGE SCALE GENOMIC DNA]</scope>
    <source>
        <strain evidence="1 2">CA-Schmier-601-WT-1</strain>
    </source>
</reference>
<evidence type="ECO:0000313" key="1">
    <source>
        <dbReference type="EMBL" id="MST73048.1"/>
    </source>
</evidence>
<dbReference type="GO" id="GO:0000287">
    <property type="term" value="F:magnesium ion binding"/>
    <property type="evidence" value="ECO:0007669"/>
    <property type="project" value="TreeGrafter"/>
</dbReference>
<dbReference type="SFLD" id="SFLDG01140">
    <property type="entry name" value="C2.B:_Phosphomannomutase_and_P"/>
    <property type="match status" value="1"/>
</dbReference>
<dbReference type="SFLD" id="SFLDS00003">
    <property type="entry name" value="Haloacid_Dehalogenase"/>
    <property type="match status" value="1"/>
</dbReference>
<dbReference type="InterPro" id="IPR023214">
    <property type="entry name" value="HAD_sf"/>
</dbReference>
<accession>A0A6N7XP69</accession>
<keyword evidence="2" id="KW-1185">Reference proteome</keyword>
<dbReference type="InterPro" id="IPR006379">
    <property type="entry name" value="HAD-SF_hydro_IIB"/>
</dbReference>
<dbReference type="GO" id="GO:0005829">
    <property type="term" value="C:cytosol"/>
    <property type="evidence" value="ECO:0007669"/>
    <property type="project" value="TreeGrafter"/>
</dbReference>
<comment type="caution">
    <text evidence="1">The sequence shown here is derived from an EMBL/GenBank/DDBJ whole genome shotgun (WGS) entry which is preliminary data.</text>
</comment>
<proteinExistence type="predicted"/>
<dbReference type="Gene3D" id="3.30.1240.10">
    <property type="match status" value="1"/>
</dbReference>
<gene>
    <name evidence="1" type="ORF">FYJ68_07990</name>
</gene>
<organism evidence="1 2">
    <name type="scientific">Olsenella porci</name>
    <dbReference type="NCBI Taxonomy" id="2652279"/>
    <lineage>
        <taxon>Bacteria</taxon>
        <taxon>Bacillati</taxon>
        <taxon>Actinomycetota</taxon>
        <taxon>Coriobacteriia</taxon>
        <taxon>Coriobacteriales</taxon>
        <taxon>Atopobiaceae</taxon>
        <taxon>Olsenella</taxon>
    </lineage>
</organism>
<dbReference type="NCBIfam" id="TIGR01484">
    <property type="entry name" value="HAD-SF-IIB"/>
    <property type="match status" value="1"/>
</dbReference>
<protein>
    <submittedName>
        <fullName evidence="1">HAD family phosphatase</fullName>
    </submittedName>
</protein>
<dbReference type="EMBL" id="VUNC01000006">
    <property type="protein sequence ID" value="MST73048.1"/>
    <property type="molecule type" value="Genomic_DNA"/>
</dbReference>
<dbReference type="AlphaFoldDB" id="A0A6N7XP69"/>
<sequence>MAYVEWGYPESVPSEGRRMIKLVLSDMDGTLVPFGHSSVSRRTLSAIAELRDAGIEFGPASGREPFDLMGYFDNDQTMGDTGIFANGKLVRLDGKDIFRLPLERAGVQALVDFSARRDDLATLVCSREQARRGLPAFQVFGATRERFAKYADDPETLSIPMTVGEELPAEDILTVDLICLSRDPARFAKVRDEVEAELPQFDFVSPGPGCLDVLPHGWNKGTAVEVLSDAMGVDVEQIAFFGDSENDLALMARVPNSFCVGNGTEDAQRAARYHIGDSADDSVAIVMESLAKNHGRIVVPPETSRD</sequence>